<dbReference type="GO" id="GO:0016746">
    <property type="term" value="F:acyltransferase activity"/>
    <property type="evidence" value="ECO:0007669"/>
    <property type="project" value="UniProtKB-KW"/>
</dbReference>
<dbReference type="InterPro" id="IPR023213">
    <property type="entry name" value="CAT-like_dom_sf"/>
</dbReference>
<keyword evidence="4" id="KW-0012">Acyltransferase</keyword>
<evidence type="ECO:0000313" key="5">
    <source>
        <dbReference type="EMBL" id="QYT04945.1"/>
    </source>
</evidence>
<dbReference type="PANTHER" id="PTHR31896:SF69">
    <property type="entry name" value="FAMILY REGULATORY PROTEIN, PUTATIVE (AFU_ORTHOLOGUE AFUA_3G14730)-RELATED"/>
    <property type="match status" value="1"/>
</dbReference>
<comment type="similarity">
    <text evidence="2">Belongs to the plant acyltransferase family.</text>
</comment>
<dbReference type="Pfam" id="PF02458">
    <property type="entry name" value="Transferase"/>
    <property type="match status" value="1"/>
</dbReference>
<evidence type="ECO:0000256" key="2">
    <source>
        <dbReference type="ARBA" id="ARBA00009861"/>
    </source>
</evidence>
<gene>
    <name evidence="5" type="ORF">H0G86_011848</name>
</gene>
<dbReference type="EMBL" id="CP075869">
    <property type="protein sequence ID" value="QYT04945.1"/>
    <property type="molecule type" value="Genomic_DNA"/>
</dbReference>
<dbReference type="PANTHER" id="PTHR31896">
    <property type="entry name" value="FAMILY REGULATORY PROTEIN, PUTATIVE (AFU_ORTHOLOGUE AFUA_3G14730)-RELATED"/>
    <property type="match status" value="1"/>
</dbReference>
<sequence>MASRLNRLEGSFRTYAPTPNLKFDVIPINALDTTHLVKPFVTAYYVYLEGCLDSSKLRDSLEALVIQKYRVLASRLTSALDYFYVPRPESISRDSLVAFEFSSNQRLEHTVKSAVPSIGHLNARSDQITLHPGPPDLGIFESPKRALDEYFQHPNQPELNSPILKVHVEVLSDATFLSVQIPHLVTDARGFETILRSWATVMNNSLDEAPSPTPLGWNPLHGLGDSSKPANNSELIPSGWSCLVGDSVTTLMEATLKEFEEEPVTKNMSLHIPSFEIRRLCREAQQDISNTTQLSENDVLFAFLVRTWAASCASPSSTVVHLSFPIDLRSQLPERFAVHVGVYLHNGVFPVPLLRPLTVAQLQGMSLGAVALEVRKTITHLTQDVQEPVVDWVLANLNQNPIPRGTDGLSFVVSSWRRIKFLDMEFRGATLDPLGTGGRLAQIGISSSGHVPARRVCVIECDDGDGGVWCGMDLPEGDWTRGAFGTIKRNTVTPN</sequence>
<reference evidence="5 6" key="1">
    <citation type="journal article" date="2021" name="BMC Genomics">
        <title>Telomere-to-telomere genome assembly of asparaginase-producing Trichoderma simmonsii.</title>
        <authorList>
            <person name="Chung D."/>
            <person name="Kwon Y.M."/>
            <person name="Yang Y."/>
        </authorList>
    </citation>
    <scope>NUCLEOTIDE SEQUENCE [LARGE SCALE GENOMIC DNA]</scope>
    <source>
        <strain evidence="5 6">GH-Sj1</strain>
    </source>
</reference>
<organism evidence="5 6">
    <name type="scientific">Trichoderma simmonsii</name>
    <dbReference type="NCBI Taxonomy" id="1491479"/>
    <lineage>
        <taxon>Eukaryota</taxon>
        <taxon>Fungi</taxon>
        <taxon>Dikarya</taxon>
        <taxon>Ascomycota</taxon>
        <taxon>Pezizomycotina</taxon>
        <taxon>Sordariomycetes</taxon>
        <taxon>Hypocreomycetidae</taxon>
        <taxon>Hypocreales</taxon>
        <taxon>Hypocreaceae</taxon>
        <taxon>Trichoderma</taxon>
    </lineage>
</organism>
<protein>
    <submittedName>
        <fullName evidence="5">Uncharacterized protein</fullName>
    </submittedName>
</protein>
<evidence type="ECO:0000256" key="4">
    <source>
        <dbReference type="ARBA" id="ARBA00023315"/>
    </source>
</evidence>
<evidence type="ECO:0000313" key="6">
    <source>
        <dbReference type="Proteomes" id="UP000826661"/>
    </source>
</evidence>
<evidence type="ECO:0000256" key="3">
    <source>
        <dbReference type="ARBA" id="ARBA00022679"/>
    </source>
</evidence>
<comment type="pathway">
    <text evidence="1">Secondary metabolite biosynthesis.</text>
</comment>
<accession>A0A8G0LRD7</accession>
<evidence type="ECO:0000256" key="1">
    <source>
        <dbReference type="ARBA" id="ARBA00005179"/>
    </source>
</evidence>
<proteinExistence type="inferred from homology"/>
<dbReference type="Proteomes" id="UP000826661">
    <property type="component" value="Chromosome VI"/>
</dbReference>
<dbReference type="Gene3D" id="3.30.559.10">
    <property type="entry name" value="Chloramphenicol acetyltransferase-like domain"/>
    <property type="match status" value="2"/>
</dbReference>
<keyword evidence="3" id="KW-0808">Transferase</keyword>
<keyword evidence="6" id="KW-1185">Reference proteome</keyword>
<dbReference type="AlphaFoldDB" id="A0A8G0LRD7"/>
<name>A0A8G0LRD7_9HYPO</name>
<dbReference type="InterPro" id="IPR051283">
    <property type="entry name" value="Sec_Metabolite_Acyltrans"/>
</dbReference>